<protein>
    <recommendedName>
        <fullName evidence="4">Outer membrane protein beta-barrel domain-containing protein</fullName>
    </recommendedName>
</protein>
<evidence type="ECO:0000256" key="1">
    <source>
        <dbReference type="SAM" id="SignalP"/>
    </source>
</evidence>
<dbReference type="RefSeq" id="WP_143165138.1">
    <property type="nucleotide sequence ID" value="NZ_FQWQ01000005.1"/>
</dbReference>
<dbReference type="Proteomes" id="UP000184212">
    <property type="component" value="Unassembled WGS sequence"/>
</dbReference>
<keyword evidence="3" id="KW-1185">Reference proteome</keyword>
<reference evidence="2 3" key="1">
    <citation type="submission" date="2016-11" db="EMBL/GenBank/DDBJ databases">
        <authorList>
            <person name="Jaros S."/>
            <person name="Januszkiewicz K."/>
            <person name="Wedrychowicz H."/>
        </authorList>
    </citation>
    <scope>NUCLEOTIDE SEQUENCE [LARGE SCALE GENOMIC DNA]</scope>
    <source>
        <strain evidence="2 3">DSM 24574</strain>
    </source>
</reference>
<dbReference type="InterPro" id="IPR011250">
    <property type="entry name" value="OMP/PagP_B-barrel"/>
</dbReference>
<proteinExistence type="predicted"/>
<keyword evidence="1" id="KW-0732">Signal</keyword>
<dbReference type="EMBL" id="FQWQ01000005">
    <property type="protein sequence ID" value="SHH89960.1"/>
    <property type="molecule type" value="Genomic_DNA"/>
</dbReference>
<gene>
    <name evidence="2" type="ORF">SAMN04488109_5929</name>
</gene>
<evidence type="ECO:0000313" key="3">
    <source>
        <dbReference type="Proteomes" id="UP000184212"/>
    </source>
</evidence>
<dbReference type="SUPFAM" id="SSF56925">
    <property type="entry name" value="OMPA-like"/>
    <property type="match status" value="1"/>
</dbReference>
<name>A0A1M5WR29_9BACT</name>
<organism evidence="2 3">
    <name type="scientific">Chryseolinea serpens</name>
    <dbReference type="NCBI Taxonomy" id="947013"/>
    <lineage>
        <taxon>Bacteria</taxon>
        <taxon>Pseudomonadati</taxon>
        <taxon>Bacteroidota</taxon>
        <taxon>Cytophagia</taxon>
        <taxon>Cytophagales</taxon>
        <taxon>Fulvivirgaceae</taxon>
        <taxon>Chryseolinea</taxon>
    </lineage>
</organism>
<dbReference type="OrthoDB" id="945117at2"/>
<dbReference type="STRING" id="947013.SAMN04488109_5929"/>
<evidence type="ECO:0008006" key="4">
    <source>
        <dbReference type="Google" id="ProtNLM"/>
    </source>
</evidence>
<dbReference type="AlphaFoldDB" id="A0A1M5WR29"/>
<accession>A0A1M5WR29</accession>
<feature type="chain" id="PRO_5013064872" description="Outer membrane protein beta-barrel domain-containing protein" evidence="1">
    <location>
        <begin position="19"/>
        <end position="196"/>
    </location>
</feature>
<evidence type="ECO:0000313" key="2">
    <source>
        <dbReference type="EMBL" id="SHH89960.1"/>
    </source>
</evidence>
<feature type="signal peptide" evidence="1">
    <location>
        <begin position="1"/>
        <end position="18"/>
    </location>
</feature>
<sequence length="196" mass="22033">MRRLLLWITLMIPFLANAQFKKGDSFLGGTISYQGTEGDVDVTPFVGYFVNPRLALGASLQVGYAKSEQPGQYNGGIHQMINTTRDFTAALTAQRFYTIADKFFFSLRAAASYTRTSEKVEILDYDITSYNNLYSVGAEVTPLFLYFPSSRWSIEAGLGSLKYAFTRGLTDRSNRQNVSLDFGKVSLGFVYYFRKS</sequence>